<gene>
    <name evidence="1" type="ORF">AVDCRST_MAG92-3692</name>
</gene>
<protein>
    <submittedName>
        <fullName evidence="1">Uncharacterized protein</fullName>
    </submittedName>
</protein>
<evidence type="ECO:0000313" key="1">
    <source>
        <dbReference type="EMBL" id="CAA9282265.1"/>
    </source>
</evidence>
<dbReference type="EMBL" id="CADCTM010000619">
    <property type="protein sequence ID" value="CAA9282265.1"/>
    <property type="molecule type" value="Genomic_DNA"/>
</dbReference>
<sequence length="42" mass="4749">MAMLSAPKRARGNLVTPFLDRRLDHKSQNPELLIVELIIPHG</sequence>
<dbReference type="AlphaFoldDB" id="A0A6J4JMD9"/>
<name>A0A6J4JMD9_9CYAN</name>
<organism evidence="1">
    <name type="scientific">uncultured Coleofasciculus sp</name>
    <dbReference type="NCBI Taxonomy" id="1267456"/>
    <lineage>
        <taxon>Bacteria</taxon>
        <taxon>Bacillati</taxon>
        <taxon>Cyanobacteriota</taxon>
        <taxon>Cyanophyceae</taxon>
        <taxon>Coleofasciculales</taxon>
        <taxon>Coleofasciculaceae</taxon>
        <taxon>Coleofasciculus</taxon>
        <taxon>environmental samples</taxon>
    </lineage>
</organism>
<reference evidence="1" key="1">
    <citation type="submission" date="2020-02" db="EMBL/GenBank/DDBJ databases">
        <authorList>
            <person name="Meier V. D."/>
        </authorList>
    </citation>
    <scope>NUCLEOTIDE SEQUENCE</scope>
    <source>
        <strain evidence="1">AVDCRST_MAG92</strain>
    </source>
</reference>
<accession>A0A6J4JMD9</accession>
<proteinExistence type="predicted"/>